<reference evidence="1" key="1">
    <citation type="journal article" date="2012" name="Proc. Natl. Acad. Sci. U.S.A.">
        <title>Antigenic diversity is generated by distinct evolutionary mechanisms in African trypanosome species.</title>
        <authorList>
            <person name="Jackson A.P."/>
            <person name="Berry A."/>
            <person name="Aslett M."/>
            <person name="Allison H.C."/>
            <person name="Burton P."/>
            <person name="Vavrova-Anderson J."/>
            <person name="Brown R."/>
            <person name="Browne H."/>
            <person name="Corton N."/>
            <person name="Hauser H."/>
            <person name="Gamble J."/>
            <person name="Gilderthorp R."/>
            <person name="Marcello L."/>
            <person name="McQuillan J."/>
            <person name="Otto T.D."/>
            <person name="Quail M.A."/>
            <person name="Sanders M.J."/>
            <person name="van Tonder A."/>
            <person name="Ginger M.L."/>
            <person name="Field M.C."/>
            <person name="Barry J.D."/>
            <person name="Hertz-Fowler C."/>
            <person name="Berriman M."/>
        </authorList>
    </citation>
    <scope>NUCLEOTIDE SEQUENCE</scope>
    <source>
        <strain evidence="1">Y486</strain>
    </source>
</reference>
<sequence length="100" mass="10727">MESLGDGLAPPSANALENSSAVLLGSNFQTAIWKRKRSIGSLGHFNVLELPFPSSQPTDILSQTVVGLSFLWSGLTARALSATSSHFLHFPKQPTFSLKD</sequence>
<name>G0U7Z6_TRYVY</name>
<accession>G0U7Z6</accession>
<evidence type="ECO:0000313" key="1">
    <source>
        <dbReference type="EMBL" id="CCC52004.1"/>
    </source>
</evidence>
<dbReference type="EMBL" id="HE573026">
    <property type="protein sequence ID" value="CCC52004.1"/>
    <property type="molecule type" value="Genomic_DNA"/>
</dbReference>
<organism evidence="1">
    <name type="scientific">Trypanosoma vivax (strain Y486)</name>
    <dbReference type="NCBI Taxonomy" id="1055687"/>
    <lineage>
        <taxon>Eukaryota</taxon>
        <taxon>Discoba</taxon>
        <taxon>Euglenozoa</taxon>
        <taxon>Kinetoplastea</taxon>
        <taxon>Metakinetoplastina</taxon>
        <taxon>Trypanosomatida</taxon>
        <taxon>Trypanosomatidae</taxon>
        <taxon>Trypanosoma</taxon>
        <taxon>Duttonella</taxon>
    </lineage>
</organism>
<proteinExistence type="predicted"/>
<dbReference type="AlphaFoldDB" id="G0U7Z6"/>
<protein>
    <submittedName>
        <fullName evidence="1">Uncharacterized protein</fullName>
    </submittedName>
</protein>
<gene>
    <name evidence="1" type="ORF">TVY486_1010470</name>
</gene>